<dbReference type="KEGG" id="bmic:BmR1_04g08572"/>
<dbReference type="InterPro" id="IPR039747">
    <property type="entry name" value="RPABC4"/>
</dbReference>
<evidence type="ECO:0000313" key="6">
    <source>
        <dbReference type="EMBL" id="SIO73823.1"/>
    </source>
</evidence>
<keyword evidence="7" id="KW-1185">Reference proteome</keyword>
<evidence type="ECO:0000256" key="3">
    <source>
        <dbReference type="ARBA" id="ARBA00022833"/>
    </source>
</evidence>
<comment type="similarity">
    <text evidence="5">Belongs to the archaeal Rpo12/eukaryotic RPC10 RNA polymerase subunit family.</text>
</comment>
<name>A0A1N6LY73_BABMR</name>
<dbReference type="SMART" id="SM00659">
    <property type="entry name" value="RPOLCX"/>
    <property type="match status" value="1"/>
</dbReference>
<evidence type="ECO:0000256" key="2">
    <source>
        <dbReference type="ARBA" id="ARBA00022723"/>
    </source>
</evidence>
<reference evidence="6 7" key="1">
    <citation type="journal article" date="2012" name="Nucleic Acids Res.">
        <title>Sequencing of the smallest Apicomplexan genome from the human pathogen Babesia microti.</title>
        <authorList>
            <person name="Cornillot E."/>
            <person name="Hadj-Kaddour K."/>
            <person name="Dassouli A."/>
            <person name="Noel B."/>
            <person name="Ranwez V."/>
            <person name="Vacherie B."/>
            <person name="Augagneur Y."/>
            <person name="Bres V."/>
            <person name="Duclos A."/>
            <person name="Randazzo S."/>
            <person name="Carcy B."/>
            <person name="Debierre-Grockiego F."/>
            <person name="Delbecq S."/>
            <person name="Moubri-Menage K."/>
            <person name="Shams-Eldin H."/>
            <person name="Usmani-Brown S."/>
            <person name="Bringaud F."/>
            <person name="Wincker P."/>
            <person name="Vivares C.P."/>
            <person name="Schwarz R.T."/>
            <person name="Schetters T.P."/>
            <person name="Krause P.J."/>
            <person name="Gorenflot A."/>
            <person name="Berry V."/>
            <person name="Barbe V."/>
            <person name="Ben Mamoun C."/>
        </authorList>
    </citation>
    <scope>NUCLEOTIDE SEQUENCE [LARGE SCALE GENOMIC DNA]</scope>
    <source>
        <strain evidence="6 7">RI</strain>
    </source>
</reference>
<dbReference type="PANTHER" id="PTHR12056:SF2">
    <property type="entry name" value="GEO11084P1"/>
    <property type="match status" value="1"/>
</dbReference>
<evidence type="ECO:0000313" key="7">
    <source>
        <dbReference type="Proteomes" id="UP000002899"/>
    </source>
</evidence>
<dbReference type="VEuPathDB" id="PiroplasmaDB:BmR1_04g08572"/>
<dbReference type="GeneID" id="24426344"/>
<evidence type="ECO:0000256" key="5">
    <source>
        <dbReference type="ARBA" id="ARBA00025770"/>
    </source>
</evidence>
<dbReference type="Proteomes" id="UP000002899">
    <property type="component" value="Chromosome IV"/>
</dbReference>
<dbReference type="RefSeq" id="XP_021337880.1">
    <property type="nucleotide sequence ID" value="XM_021482703.1"/>
</dbReference>
<evidence type="ECO:0000256" key="1">
    <source>
        <dbReference type="ARBA" id="ARBA00004123"/>
    </source>
</evidence>
<gene>
    <name evidence="6" type="ORF">BmR1_04g08572</name>
</gene>
<dbReference type="GO" id="GO:0005666">
    <property type="term" value="C:RNA polymerase III complex"/>
    <property type="evidence" value="ECO:0007669"/>
    <property type="project" value="TreeGrafter"/>
</dbReference>
<dbReference type="SUPFAM" id="SSF63393">
    <property type="entry name" value="RNA polymerase subunits"/>
    <property type="match status" value="1"/>
</dbReference>
<evidence type="ECO:0000256" key="4">
    <source>
        <dbReference type="ARBA" id="ARBA00023242"/>
    </source>
</evidence>
<reference evidence="6 7" key="2">
    <citation type="journal article" date="2013" name="PLoS ONE">
        <title>Whole genome mapping and re-organization of the nuclear and mitochondrial genomes of Babesia microti isolates.</title>
        <authorList>
            <person name="Cornillot E."/>
            <person name="Dassouli A."/>
            <person name="Garg A."/>
            <person name="Pachikara N."/>
            <person name="Randazzo S."/>
            <person name="Depoix D."/>
            <person name="Carcy B."/>
            <person name="Delbecq S."/>
            <person name="Frutos R."/>
            <person name="Silva J.C."/>
            <person name="Sutton R."/>
            <person name="Krause P.J."/>
            <person name="Mamoun C.B."/>
        </authorList>
    </citation>
    <scope>NUCLEOTIDE SEQUENCE [LARGE SCALE GENOMIC DNA]</scope>
    <source>
        <strain evidence="6 7">RI</strain>
    </source>
</reference>
<proteinExistence type="inferred from homology"/>
<dbReference type="GO" id="GO:0003899">
    <property type="term" value="F:DNA-directed RNA polymerase activity"/>
    <property type="evidence" value="ECO:0007669"/>
    <property type="project" value="InterPro"/>
</dbReference>
<dbReference type="GO" id="GO:0003677">
    <property type="term" value="F:DNA binding"/>
    <property type="evidence" value="ECO:0007669"/>
    <property type="project" value="InterPro"/>
</dbReference>
<dbReference type="GO" id="GO:0008270">
    <property type="term" value="F:zinc ion binding"/>
    <property type="evidence" value="ECO:0007669"/>
    <property type="project" value="InterPro"/>
</dbReference>
<comment type="subcellular location">
    <subcellularLocation>
        <location evidence="1">Nucleus</location>
    </subcellularLocation>
</comment>
<dbReference type="FunFam" id="2.20.28.30:FF:000004">
    <property type="entry name" value="DNA-directed RNA polymerases I"/>
    <property type="match status" value="1"/>
</dbReference>
<reference evidence="6 7" key="3">
    <citation type="journal article" date="2016" name="Sci. Rep.">
        <title>Genome-wide diversity and gene expression profiling of Babesia microti isolates identify polymorphic genes that mediate host-pathogen interactions.</title>
        <authorList>
            <person name="Silva J.C."/>
            <person name="Cornillot E."/>
            <person name="McCracken C."/>
            <person name="Usmani-Brown S."/>
            <person name="Dwivedi A."/>
            <person name="Ifeonu O.O."/>
            <person name="Crabtree J."/>
            <person name="Gotia H.T."/>
            <person name="Virji A.Z."/>
            <person name="Reynes C."/>
            <person name="Colinge J."/>
            <person name="Kumar V."/>
            <person name="Lawres L."/>
            <person name="Pazzi J.E."/>
            <person name="Pablo J.V."/>
            <person name="Hung C."/>
            <person name="Brancato J."/>
            <person name="Kumari P."/>
            <person name="Orvis J."/>
            <person name="Tretina K."/>
            <person name="Chibucos M."/>
            <person name="Ott S."/>
            <person name="Sadzewicz L."/>
            <person name="Sengamalay N."/>
            <person name="Shetty A.C."/>
            <person name="Su Q."/>
            <person name="Tallon L."/>
            <person name="Fraser C.M."/>
            <person name="Frutos R."/>
            <person name="Molina D.M."/>
            <person name="Krause P.J."/>
            <person name="Ben Mamoun C."/>
        </authorList>
    </citation>
    <scope>NUCLEOTIDE SEQUENCE [LARGE SCALE GENOMIC DNA]</scope>
    <source>
        <strain evidence="6 7">RI</strain>
    </source>
</reference>
<dbReference type="EMBL" id="LN871599">
    <property type="protein sequence ID" value="SIO73823.1"/>
    <property type="molecule type" value="Genomic_DNA"/>
</dbReference>
<sequence length="58" mass="6586">MDVNVVDTDENLEPVTYICSECGKDVVLQPVAAVRCRNCGSRILYKNRSHKVVQYEAR</sequence>
<accession>A0A1N6LY73</accession>
<dbReference type="GO" id="GO:0005665">
    <property type="term" value="C:RNA polymerase II, core complex"/>
    <property type="evidence" value="ECO:0007669"/>
    <property type="project" value="TreeGrafter"/>
</dbReference>
<dbReference type="Pfam" id="PF03604">
    <property type="entry name" value="Zn_ribbon_RPAB4"/>
    <property type="match status" value="1"/>
</dbReference>
<dbReference type="GO" id="GO:0005736">
    <property type="term" value="C:RNA polymerase I complex"/>
    <property type="evidence" value="ECO:0007669"/>
    <property type="project" value="TreeGrafter"/>
</dbReference>
<dbReference type="InterPro" id="IPR006591">
    <property type="entry name" value="RNAP_P/RPABC4"/>
</dbReference>
<dbReference type="Gene3D" id="2.20.28.30">
    <property type="entry name" value="RNA polymerase ii, chain L"/>
    <property type="match status" value="1"/>
</dbReference>
<dbReference type="InterPro" id="IPR029040">
    <property type="entry name" value="RPABC4/Spt4"/>
</dbReference>
<keyword evidence="3" id="KW-0862">Zinc</keyword>
<dbReference type="PANTHER" id="PTHR12056">
    <property type="entry name" value="DNA-DIRECTED RNA POLYMERASES I, II, AND III"/>
    <property type="match status" value="1"/>
</dbReference>
<keyword evidence="4" id="KW-0539">Nucleus</keyword>
<organism evidence="6 7">
    <name type="scientific">Babesia microti (strain RI)</name>
    <dbReference type="NCBI Taxonomy" id="1133968"/>
    <lineage>
        <taxon>Eukaryota</taxon>
        <taxon>Sar</taxon>
        <taxon>Alveolata</taxon>
        <taxon>Apicomplexa</taxon>
        <taxon>Aconoidasida</taxon>
        <taxon>Piroplasmida</taxon>
        <taxon>Babesiidae</taxon>
        <taxon>Babesia</taxon>
    </lineage>
</organism>
<dbReference type="GO" id="GO:0006351">
    <property type="term" value="P:DNA-templated transcription"/>
    <property type="evidence" value="ECO:0007669"/>
    <property type="project" value="InterPro"/>
</dbReference>
<dbReference type="OrthoDB" id="5585087at2759"/>
<dbReference type="AlphaFoldDB" id="A0A1N6LY73"/>
<keyword evidence="2" id="KW-0479">Metal-binding</keyword>
<protein>
    <submittedName>
        <fullName evidence="6">Transcription activator, putative</fullName>
    </submittedName>
</protein>